<evidence type="ECO:0000313" key="3">
    <source>
        <dbReference type="Proteomes" id="UP001328107"/>
    </source>
</evidence>
<sequence>FPAPAEICEGLLCKLGFSGHIGQTLIIFAMGYVAMSVVFCFHFKYETIVRLSNYRTITLLESVFVRLAIFVSVTVPGL</sequence>
<keyword evidence="1" id="KW-1133">Transmembrane helix</keyword>
<comment type="caution">
    <text evidence="2">The sequence shown here is derived from an EMBL/GenBank/DDBJ whole genome shotgun (WGS) entry which is preliminary data.</text>
</comment>
<evidence type="ECO:0008006" key="4">
    <source>
        <dbReference type="Google" id="ProtNLM"/>
    </source>
</evidence>
<feature type="non-terminal residue" evidence="2">
    <location>
        <position position="78"/>
    </location>
</feature>
<keyword evidence="1" id="KW-0472">Membrane</keyword>
<organism evidence="2 3">
    <name type="scientific">Pristionchus mayeri</name>
    <dbReference type="NCBI Taxonomy" id="1317129"/>
    <lineage>
        <taxon>Eukaryota</taxon>
        <taxon>Metazoa</taxon>
        <taxon>Ecdysozoa</taxon>
        <taxon>Nematoda</taxon>
        <taxon>Chromadorea</taxon>
        <taxon>Rhabditida</taxon>
        <taxon>Rhabditina</taxon>
        <taxon>Diplogasteromorpha</taxon>
        <taxon>Diplogasteroidea</taxon>
        <taxon>Neodiplogasteridae</taxon>
        <taxon>Pristionchus</taxon>
    </lineage>
</organism>
<name>A0AAN5CKW3_9BILA</name>
<dbReference type="AlphaFoldDB" id="A0AAN5CKW3"/>
<reference evidence="3" key="1">
    <citation type="submission" date="2022-10" db="EMBL/GenBank/DDBJ databases">
        <title>Genome assembly of Pristionchus species.</title>
        <authorList>
            <person name="Yoshida K."/>
            <person name="Sommer R.J."/>
        </authorList>
    </citation>
    <scope>NUCLEOTIDE SEQUENCE [LARGE SCALE GENOMIC DNA]</scope>
    <source>
        <strain evidence="3">RS5460</strain>
    </source>
</reference>
<evidence type="ECO:0000256" key="1">
    <source>
        <dbReference type="SAM" id="Phobius"/>
    </source>
</evidence>
<accession>A0AAN5CKW3</accession>
<proteinExistence type="predicted"/>
<evidence type="ECO:0000313" key="2">
    <source>
        <dbReference type="EMBL" id="GMR46238.1"/>
    </source>
</evidence>
<feature type="transmembrane region" description="Helical" evidence="1">
    <location>
        <begin position="25"/>
        <end position="45"/>
    </location>
</feature>
<dbReference type="InterPro" id="IPR019429">
    <property type="entry name" value="7TM_GPCR_serpentine_rcpt_Sri"/>
</dbReference>
<keyword evidence="3" id="KW-1185">Reference proteome</keyword>
<dbReference type="Proteomes" id="UP001328107">
    <property type="component" value="Unassembled WGS sequence"/>
</dbReference>
<keyword evidence="1" id="KW-0812">Transmembrane</keyword>
<protein>
    <recommendedName>
        <fullName evidence="4">G protein-coupled receptor</fullName>
    </recommendedName>
</protein>
<feature type="non-terminal residue" evidence="2">
    <location>
        <position position="1"/>
    </location>
</feature>
<dbReference type="EMBL" id="BTRK01000004">
    <property type="protein sequence ID" value="GMR46238.1"/>
    <property type="molecule type" value="Genomic_DNA"/>
</dbReference>
<dbReference type="Pfam" id="PF10327">
    <property type="entry name" value="7TM_GPCR_Sri"/>
    <property type="match status" value="1"/>
</dbReference>
<gene>
    <name evidence="2" type="ORF">PMAYCL1PPCAC_16433</name>
</gene>